<reference evidence="1" key="2">
    <citation type="journal article" date="2015" name="Data Brief">
        <title>Shoot transcriptome of the giant reed, Arundo donax.</title>
        <authorList>
            <person name="Barrero R.A."/>
            <person name="Guerrero F.D."/>
            <person name="Moolhuijzen P."/>
            <person name="Goolsby J.A."/>
            <person name="Tidwell J."/>
            <person name="Bellgard S.E."/>
            <person name="Bellgard M.I."/>
        </authorList>
    </citation>
    <scope>NUCLEOTIDE SEQUENCE</scope>
    <source>
        <tissue evidence="1">Shoot tissue taken approximately 20 cm above the soil surface</tissue>
    </source>
</reference>
<accession>A0A0A9HDT4</accession>
<proteinExistence type="predicted"/>
<protein>
    <submittedName>
        <fullName evidence="1">Uncharacterized protein</fullName>
    </submittedName>
</protein>
<evidence type="ECO:0000313" key="1">
    <source>
        <dbReference type="EMBL" id="JAE34917.1"/>
    </source>
</evidence>
<sequence>MVYTIFSFFANFLGLHPGKQLPSVGSSVTCHFVCYLFCYFSEILAHSHVLQSWSRNFLLT</sequence>
<dbReference type="EMBL" id="GBRH01162979">
    <property type="protein sequence ID" value="JAE34917.1"/>
    <property type="molecule type" value="Transcribed_RNA"/>
</dbReference>
<reference evidence="1" key="1">
    <citation type="submission" date="2014-09" db="EMBL/GenBank/DDBJ databases">
        <authorList>
            <person name="Magalhaes I.L.F."/>
            <person name="Oliveira U."/>
            <person name="Santos F.R."/>
            <person name="Vidigal T.H.D.A."/>
            <person name="Brescovit A.D."/>
            <person name="Santos A.J."/>
        </authorList>
    </citation>
    <scope>NUCLEOTIDE SEQUENCE</scope>
    <source>
        <tissue evidence="1">Shoot tissue taken approximately 20 cm above the soil surface</tissue>
    </source>
</reference>
<organism evidence="1">
    <name type="scientific">Arundo donax</name>
    <name type="common">Giant reed</name>
    <name type="synonym">Donax arundinaceus</name>
    <dbReference type="NCBI Taxonomy" id="35708"/>
    <lineage>
        <taxon>Eukaryota</taxon>
        <taxon>Viridiplantae</taxon>
        <taxon>Streptophyta</taxon>
        <taxon>Embryophyta</taxon>
        <taxon>Tracheophyta</taxon>
        <taxon>Spermatophyta</taxon>
        <taxon>Magnoliopsida</taxon>
        <taxon>Liliopsida</taxon>
        <taxon>Poales</taxon>
        <taxon>Poaceae</taxon>
        <taxon>PACMAD clade</taxon>
        <taxon>Arundinoideae</taxon>
        <taxon>Arundineae</taxon>
        <taxon>Arundo</taxon>
    </lineage>
</organism>
<dbReference type="AlphaFoldDB" id="A0A0A9HDT4"/>
<name>A0A0A9HDT4_ARUDO</name>